<reference evidence="1 2" key="1">
    <citation type="submission" date="2016-04" db="EMBL/GenBank/DDBJ databases">
        <authorList>
            <person name="Chen L."/>
            <person name="Zhuang W."/>
            <person name="Wang G."/>
        </authorList>
    </citation>
    <scope>NUCLEOTIDE SEQUENCE [LARGE SCALE GENOMIC DNA]</scope>
    <source>
        <strain evidence="2">GR20</strain>
    </source>
</reference>
<proteinExistence type="predicted"/>
<sequence>MRKGILLGLILVACFYESNAQYGGGYGGGYGRYGRPRGYRQQQIREMGNFKPTLDVSVGYGFPNLDKYLLSDFYGYYSGNATQTGPIIASIDYHFAPRMAIGVMVNYGKVSRPYYDYNTNQQDFTGSLTNTAVLLNFTRYLGSARQTVVPYMKTAIGFNTGSATYLAADGSKAANADDGTTLAYQVGLGVQINASKNGGFFVEAGYGKYIVAGGVRLKF</sequence>
<organism evidence="1 2">
    <name type="scientific">Niastella koreensis</name>
    <dbReference type="NCBI Taxonomy" id="354356"/>
    <lineage>
        <taxon>Bacteria</taxon>
        <taxon>Pseudomonadati</taxon>
        <taxon>Bacteroidota</taxon>
        <taxon>Chitinophagia</taxon>
        <taxon>Chitinophagales</taxon>
        <taxon>Chitinophagaceae</taxon>
        <taxon>Niastella</taxon>
    </lineage>
</organism>
<name>A0ABX3NVN0_9BACT</name>
<protein>
    <recommendedName>
        <fullName evidence="3">Outer membrane protein beta-barrel domain-containing protein</fullName>
    </recommendedName>
</protein>
<dbReference type="RefSeq" id="WP_014222199.1">
    <property type="nucleotide sequence ID" value="NZ_LWBO01000014.1"/>
</dbReference>
<accession>A0ABX3NVN0</accession>
<dbReference type="EMBL" id="LWBO01000014">
    <property type="protein sequence ID" value="OQP46486.1"/>
    <property type="molecule type" value="Genomic_DNA"/>
</dbReference>
<dbReference type="Proteomes" id="UP000192277">
    <property type="component" value="Unassembled WGS sequence"/>
</dbReference>
<keyword evidence="2" id="KW-1185">Reference proteome</keyword>
<dbReference type="Gene3D" id="2.40.160.20">
    <property type="match status" value="1"/>
</dbReference>
<comment type="caution">
    <text evidence="1">The sequence shown here is derived from an EMBL/GenBank/DDBJ whole genome shotgun (WGS) entry which is preliminary data.</text>
</comment>
<evidence type="ECO:0000313" key="1">
    <source>
        <dbReference type="EMBL" id="OQP46486.1"/>
    </source>
</evidence>
<evidence type="ECO:0000313" key="2">
    <source>
        <dbReference type="Proteomes" id="UP000192277"/>
    </source>
</evidence>
<evidence type="ECO:0008006" key="3">
    <source>
        <dbReference type="Google" id="ProtNLM"/>
    </source>
</evidence>
<gene>
    <name evidence="1" type="ORF">A4D02_31100</name>
</gene>